<sequence>MEVHPDPTPTPSTVEESETKRNRRKRNPAKNYAAPINGQTGATSGATSGEANHGSAPRSVGRRQLGRTPRVQRPAKLETLQLGPLDSLSKQGLSTQDLARATLRQNAEKNQFKIPASQRLAQNAIAVATARAHGDPLTILDGQSFDGQHAAAAIARNPAHLAGIHGAKTDRRPGYLRAQNMPAKVSQKISAGAPGGTSAPGAFSNQNDSWRRRPDATQNARAQPQIRTFSGQSRSNAAPVRSQVANIAGTRFENPATNMREVIEMLDRVPNPWPSTTQPFLSAYRYTLTHPDSRSQIPVQVLDSTRHSALSAAILESWRASEPSQANRETVARIVNQVNAVFRERYGKRFDLVIEPFGSVSWGGETGDTADVDMTLKDFARPFGYTRDLWPKNERDRLDFGPIYNVYALSRLLNEAGYIDVEPIKWANTPIVKFKDPTSGVSLDLNTNDLGGEANSRMILAYCRLAPFSLRPLIHTVKTWAKSRNLNDSSGAKGSPTLSSYCWTLMSIAYMQIIGKLPNLQDAVSVRAAGREDCVIWVSWGKPQGQAANIGFAEPCEDGLAAAAAREDDVGSIVKGFFAFYHTMFRDDREPADKPLAIYDGRVPSTRHHVISVWKGGLTNRSTSIDASSSSKRRVDKQKGQARGGDAVISGLEQNEQTTIEEEVENANVQEASQTLPNERDNRGARAKGRNRFLPAEELARGPPVDGFAQPQRWAKAELVVQDPFLHDKNCAVALLKPNFERITRELERAVDILEGGESLNILFEKADPRESISRRRKARLQKQERQEQKLAHLKVTKAVNQS</sequence>
<evidence type="ECO:0000259" key="2">
    <source>
        <dbReference type="Pfam" id="PF22600"/>
    </source>
</evidence>
<evidence type="ECO:0000313" key="4">
    <source>
        <dbReference type="Proteomes" id="UP000620104"/>
    </source>
</evidence>
<dbReference type="AlphaFoldDB" id="A0A8H3TWI5"/>
<dbReference type="SUPFAM" id="SSF81631">
    <property type="entry name" value="PAP/OAS1 substrate-binding domain"/>
    <property type="match status" value="1"/>
</dbReference>
<reference evidence="3" key="1">
    <citation type="submission" date="2020-07" db="EMBL/GenBank/DDBJ databases">
        <title>Draft Genome Sequence of a Deep-Sea Yeast, Naganishia (Cryptococcus) liquefaciens strain N6.</title>
        <authorList>
            <person name="Han Y.W."/>
            <person name="Kajitani R."/>
            <person name="Morimoto H."/>
            <person name="Parhat M."/>
            <person name="Tsubouchi H."/>
            <person name="Bakenova O."/>
            <person name="Ogata M."/>
            <person name="Argunhan B."/>
            <person name="Aoki R."/>
            <person name="Kajiwara S."/>
            <person name="Itoh T."/>
            <person name="Iwasaki H."/>
        </authorList>
    </citation>
    <scope>NUCLEOTIDE SEQUENCE</scope>
    <source>
        <strain evidence="3">N6</strain>
    </source>
</reference>
<feature type="compositionally biased region" description="Low complexity" evidence="1">
    <location>
        <begin position="190"/>
        <end position="202"/>
    </location>
</feature>
<dbReference type="CDD" id="cd05402">
    <property type="entry name" value="NT_PAP_TUTase"/>
    <property type="match status" value="1"/>
</dbReference>
<comment type="caution">
    <text evidence="3">The sequence shown here is derived from an EMBL/GenBank/DDBJ whole genome shotgun (WGS) entry which is preliminary data.</text>
</comment>
<feature type="domain" description="Poly(A) RNA polymerase mitochondrial-like central palm" evidence="2">
    <location>
        <begin position="310"/>
        <end position="463"/>
    </location>
</feature>
<feature type="region of interest" description="Disordered" evidence="1">
    <location>
        <begin position="622"/>
        <end position="653"/>
    </location>
</feature>
<dbReference type="GO" id="GO:0016779">
    <property type="term" value="F:nucleotidyltransferase activity"/>
    <property type="evidence" value="ECO:0007669"/>
    <property type="project" value="UniProtKB-ARBA"/>
</dbReference>
<feature type="region of interest" description="Disordered" evidence="1">
    <location>
        <begin position="1"/>
        <end position="74"/>
    </location>
</feature>
<proteinExistence type="predicted"/>
<dbReference type="GO" id="GO:0010605">
    <property type="term" value="P:negative regulation of macromolecule metabolic process"/>
    <property type="evidence" value="ECO:0007669"/>
    <property type="project" value="UniProtKB-ARBA"/>
</dbReference>
<dbReference type="Pfam" id="PF22600">
    <property type="entry name" value="MTPAP-like_central"/>
    <property type="match status" value="1"/>
</dbReference>
<dbReference type="SUPFAM" id="SSF81301">
    <property type="entry name" value="Nucleotidyltransferase"/>
    <property type="match status" value="1"/>
</dbReference>
<dbReference type="Proteomes" id="UP000620104">
    <property type="component" value="Unassembled WGS sequence"/>
</dbReference>
<dbReference type="InterPro" id="IPR043519">
    <property type="entry name" value="NT_sf"/>
</dbReference>
<organism evidence="3 4">
    <name type="scientific">Naganishia liquefaciens</name>
    <dbReference type="NCBI Taxonomy" id="104408"/>
    <lineage>
        <taxon>Eukaryota</taxon>
        <taxon>Fungi</taxon>
        <taxon>Dikarya</taxon>
        <taxon>Basidiomycota</taxon>
        <taxon>Agaricomycotina</taxon>
        <taxon>Tremellomycetes</taxon>
        <taxon>Filobasidiales</taxon>
        <taxon>Filobasidiaceae</taxon>
        <taxon>Naganishia</taxon>
    </lineage>
</organism>
<feature type="compositionally biased region" description="Polar residues" evidence="1">
    <location>
        <begin position="216"/>
        <end position="236"/>
    </location>
</feature>
<name>A0A8H3TWI5_9TREE</name>
<dbReference type="InterPro" id="IPR054708">
    <property type="entry name" value="MTPAP-like_central"/>
</dbReference>
<feature type="compositionally biased region" description="Basic and acidic residues" evidence="1">
    <location>
        <begin position="782"/>
        <end position="791"/>
    </location>
</feature>
<dbReference type="Gene3D" id="3.30.460.10">
    <property type="entry name" value="Beta Polymerase, domain 2"/>
    <property type="match status" value="1"/>
</dbReference>
<dbReference type="Gene3D" id="1.10.1410.10">
    <property type="match status" value="1"/>
</dbReference>
<feature type="region of interest" description="Disordered" evidence="1">
    <location>
        <begin position="188"/>
        <end position="240"/>
    </location>
</feature>
<keyword evidence="4" id="KW-1185">Reference proteome</keyword>
<evidence type="ECO:0000256" key="1">
    <source>
        <dbReference type="SAM" id="MobiDB-lite"/>
    </source>
</evidence>
<feature type="compositionally biased region" description="Low complexity" evidence="1">
    <location>
        <begin position="29"/>
        <end position="49"/>
    </location>
</feature>
<feature type="compositionally biased region" description="Pro residues" evidence="1">
    <location>
        <begin position="1"/>
        <end position="10"/>
    </location>
</feature>
<accession>A0A8H3TWI5</accession>
<evidence type="ECO:0000313" key="3">
    <source>
        <dbReference type="EMBL" id="GHJ88447.1"/>
    </source>
</evidence>
<dbReference type="PANTHER" id="PTHR12271">
    <property type="entry name" value="POLY A POLYMERASE CID PAP -RELATED"/>
    <property type="match status" value="1"/>
</dbReference>
<feature type="region of interest" description="Disordered" evidence="1">
    <location>
        <begin position="773"/>
        <end position="803"/>
    </location>
</feature>
<protein>
    <recommendedName>
        <fullName evidence="2">Poly(A) RNA polymerase mitochondrial-like central palm domain-containing protein</fullName>
    </recommendedName>
</protein>
<dbReference type="EMBL" id="BLZA01000030">
    <property type="protein sequence ID" value="GHJ88447.1"/>
    <property type="molecule type" value="Genomic_DNA"/>
</dbReference>
<gene>
    <name evidence="3" type="ORF">NliqN6_4849</name>
</gene>
<dbReference type="GO" id="GO:0031123">
    <property type="term" value="P:RNA 3'-end processing"/>
    <property type="evidence" value="ECO:0007669"/>
    <property type="project" value="TreeGrafter"/>
</dbReference>
<dbReference type="OrthoDB" id="2274644at2759"/>
<dbReference type="PANTHER" id="PTHR12271:SF40">
    <property type="entry name" value="POLY(A) RNA POLYMERASE GLD2"/>
    <property type="match status" value="1"/>
</dbReference>